<evidence type="ECO:0000313" key="2">
    <source>
        <dbReference type="EMBL" id="GFN79525.1"/>
    </source>
</evidence>
<protein>
    <submittedName>
        <fullName evidence="2">Nrag8 protein</fullName>
    </submittedName>
</protein>
<name>A0AAV3YAW2_9GAST</name>
<evidence type="ECO:0000256" key="1">
    <source>
        <dbReference type="SAM" id="MobiDB-lite"/>
    </source>
</evidence>
<sequence>MPHCLCSEVWARSVTVIALRTIEPTTVPVCTILRAKDLIRSSAHIWTLFKPDTNISDCPSCTHHISGGTAFGRKITNTNNTIPNIPSKETTVEIPSTTLAVSTSVEETTSHNTFLSTNNSTDNTVEQAEVLDTIVQTEAVVERSQSASSSTWGDEVELRALPIATSTPSKPKKIMKDSVTSPAFKQDKLFSSSLEISPTRPLSKEEQQLNTHFVRRQLNNSKSEVITCKTGGQPILLAKLTKHRKETSQAKASTTRKRSHLLSNMRTSIAGTSQDSLITQHASELKQIKLTSRHTICNEAGVKTKPITMSNLSVMAMKEATDLKWSQLRQQRRYLKEAGLLVPSESKQRQAMEDLTADNIVTQMVDFVDSYGQTHRTAFGRVKNITTFITKLLEQHKLHKTLTWHNSTIPQDEVWIKFGGGPRQRQPKIHNADCEHTQTKLKK</sequence>
<proteinExistence type="predicted"/>
<comment type="caution">
    <text evidence="2">The sequence shown here is derived from an EMBL/GenBank/DDBJ whole genome shotgun (WGS) entry which is preliminary data.</text>
</comment>
<keyword evidence="3" id="KW-1185">Reference proteome</keyword>
<evidence type="ECO:0000313" key="3">
    <source>
        <dbReference type="Proteomes" id="UP000735302"/>
    </source>
</evidence>
<feature type="compositionally biased region" description="Basic and acidic residues" evidence="1">
    <location>
        <begin position="430"/>
        <end position="443"/>
    </location>
</feature>
<dbReference type="PANTHER" id="PTHR31424">
    <property type="entry name" value="PROTEIN CBG23806"/>
    <property type="match status" value="1"/>
</dbReference>
<gene>
    <name evidence="2" type="ORF">PoB_000603100</name>
</gene>
<reference evidence="2 3" key="1">
    <citation type="journal article" date="2021" name="Elife">
        <title>Chloroplast acquisition without the gene transfer in kleptoplastic sea slugs, Plakobranchus ocellatus.</title>
        <authorList>
            <person name="Maeda T."/>
            <person name="Takahashi S."/>
            <person name="Yoshida T."/>
            <person name="Shimamura S."/>
            <person name="Takaki Y."/>
            <person name="Nagai Y."/>
            <person name="Toyoda A."/>
            <person name="Suzuki Y."/>
            <person name="Arimoto A."/>
            <person name="Ishii H."/>
            <person name="Satoh N."/>
            <person name="Nishiyama T."/>
            <person name="Hasebe M."/>
            <person name="Maruyama T."/>
            <person name="Minagawa J."/>
            <person name="Obokata J."/>
            <person name="Shigenobu S."/>
        </authorList>
    </citation>
    <scope>NUCLEOTIDE SEQUENCE [LARGE SCALE GENOMIC DNA]</scope>
</reference>
<accession>A0AAV3YAW2</accession>
<dbReference type="EMBL" id="BLXT01000663">
    <property type="protein sequence ID" value="GFN79525.1"/>
    <property type="molecule type" value="Genomic_DNA"/>
</dbReference>
<dbReference type="AlphaFoldDB" id="A0AAV3YAW2"/>
<dbReference type="Proteomes" id="UP000735302">
    <property type="component" value="Unassembled WGS sequence"/>
</dbReference>
<feature type="region of interest" description="Disordered" evidence="1">
    <location>
        <begin position="420"/>
        <end position="443"/>
    </location>
</feature>
<organism evidence="2 3">
    <name type="scientific">Plakobranchus ocellatus</name>
    <dbReference type="NCBI Taxonomy" id="259542"/>
    <lineage>
        <taxon>Eukaryota</taxon>
        <taxon>Metazoa</taxon>
        <taxon>Spiralia</taxon>
        <taxon>Lophotrochozoa</taxon>
        <taxon>Mollusca</taxon>
        <taxon>Gastropoda</taxon>
        <taxon>Heterobranchia</taxon>
        <taxon>Euthyneura</taxon>
        <taxon>Panpulmonata</taxon>
        <taxon>Sacoglossa</taxon>
        <taxon>Placobranchoidea</taxon>
        <taxon>Plakobranchidae</taxon>
        <taxon>Plakobranchus</taxon>
    </lineage>
</organism>